<gene>
    <name evidence="5" type="ORF">EK21DRAFT_78024</name>
</gene>
<comment type="caution">
    <text evidence="5">The sequence shown here is derived from an EMBL/GenBank/DDBJ whole genome shotgun (WGS) entry which is preliminary data.</text>
</comment>
<dbReference type="Pfam" id="PF00566">
    <property type="entry name" value="RabGAP-TBC"/>
    <property type="match status" value="1"/>
</dbReference>
<feature type="compositionally biased region" description="Polar residues" evidence="3">
    <location>
        <begin position="279"/>
        <end position="298"/>
    </location>
</feature>
<feature type="region of interest" description="Disordered" evidence="3">
    <location>
        <begin position="547"/>
        <end position="591"/>
    </location>
</feature>
<feature type="compositionally biased region" description="Acidic residues" evidence="3">
    <location>
        <begin position="323"/>
        <end position="349"/>
    </location>
</feature>
<feature type="compositionally biased region" description="Pro residues" evidence="3">
    <location>
        <begin position="93"/>
        <end position="106"/>
    </location>
</feature>
<dbReference type="SMART" id="SM00164">
    <property type="entry name" value="TBC"/>
    <property type="match status" value="1"/>
</dbReference>
<feature type="domain" description="Rab-GAP TBC" evidence="4">
    <location>
        <begin position="650"/>
        <end position="875"/>
    </location>
</feature>
<feature type="compositionally biased region" description="Basic and acidic residues" evidence="3">
    <location>
        <begin position="582"/>
        <end position="591"/>
    </location>
</feature>
<dbReference type="OrthoDB" id="294251at2759"/>
<keyword evidence="1" id="KW-0343">GTPase activation</keyword>
<name>A0A9P4LFR7_9PLEO</name>
<dbReference type="InterPro" id="IPR035969">
    <property type="entry name" value="Rab-GAP_TBC_sf"/>
</dbReference>
<dbReference type="PROSITE" id="PS50086">
    <property type="entry name" value="TBC_RABGAP"/>
    <property type="match status" value="1"/>
</dbReference>
<evidence type="ECO:0000256" key="1">
    <source>
        <dbReference type="ARBA" id="ARBA00022468"/>
    </source>
</evidence>
<dbReference type="GO" id="GO:0005096">
    <property type="term" value="F:GTPase activator activity"/>
    <property type="evidence" value="ECO:0007669"/>
    <property type="project" value="TreeGrafter"/>
</dbReference>
<dbReference type="Proteomes" id="UP000799777">
    <property type="component" value="Unassembled WGS sequence"/>
</dbReference>
<dbReference type="SUPFAM" id="SSF47923">
    <property type="entry name" value="Ypt/Rab-GAP domain of gyp1p"/>
    <property type="match status" value="2"/>
</dbReference>
<feature type="compositionally biased region" description="Pro residues" evidence="3">
    <location>
        <begin position="41"/>
        <end position="50"/>
    </location>
</feature>
<feature type="region of interest" description="Disordered" evidence="3">
    <location>
        <begin position="957"/>
        <end position="1000"/>
    </location>
</feature>
<dbReference type="EMBL" id="ML978285">
    <property type="protein sequence ID" value="KAF2024766.1"/>
    <property type="molecule type" value="Genomic_DNA"/>
</dbReference>
<dbReference type="InterPro" id="IPR050302">
    <property type="entry name" value="Rab_GAP_TBC_domain"/>
</dbReference>
<dbReference type="GO" id="GO:0031267">
    <property type="term" value="F:small GTPase binding"/>
    <property type="evidence" value="ECO:0007669"/>
    <property type="project" value="TreeGrafter"/>
</dbReference>
<feature type="compositionally biased region" description="Basic and acidic residues" evidence="3">
    <location>
        <begin position="300"/>
        <end position="314"/>
    </location>
</feature>
<evidence type="ECO:0000256" key="2">
    <source>
        <dbReference type="ARBA" id="ARBA00043879"/>
    </source>
</evidence>
<dbReference type="AlphaFoldDB" id="A0A9P4LFR7"/>
<feature type="region of interest" description="Disordered" evidence="3">
    <location>
        <begin position="1"/>
        <end position="111"/>
    </location>
</feature>
<keyword evidence="6" id="KW-1185">Reference proteome</keyword>
<evidence type="ECO:0000313" key="5">
    <source>
        <dbReference type="EMBL" id="KAF2024766.1"/>
    </source>
</evidence>
<feature type="region of interest" description="Disordered" evidence="3">
    <location>
        <begin position="272"/>
        <end position="395"/>
    </location>
</feature>
<accession>A0A9P4LFR7</accession>
<dbReference type="PANTHER" id="PTHR47219:SF10">
    <property type="entry name" value="GROWTH HORMONE-REGULATED TBC PROTEIN 1"/>
    <property type="match status" value="1"/>
</dbReference>
<evidence type="ECO:0000256" key="3">
    <source>
        <dbReference type="SAM" id="MobiDB-lite"/>
    </source>
</evidence>
<evidence type="ECO:0000259" key="4">
    <source>
        <dbReference type="PROSITE" id="PS50086"/>
    </source>
</evidence>
<dbReference type="Gene3D" id="1.10.472.80">
    <property type="entry name" value="Ypt/Rab-GAP domain of gyp1p, domain 3"/>
    <property type="match status" value="1"/>
</dbReference>
<proteinExistence type="predicted"/>
<protein>
    <submittedName>
        <fullName evidence="5">RabGAP/TBC</fullName>
    </submittedName>
</protein>
<feature type="compositionally biased region" description="Polar residues" evidence="3">
    <location>
        <begin position="561"/>
        <end position="572"/>
    </location>
</feature>
<sequence length="1000" mass="111378">MVDTFAHAGTTEASLSDDLGAHAVPIASSKPHFAVHRQPEYTPPASPQPQNPHVSKRGFGSGRSKHPAKLQMDTSASPAYDGQTYSPSSSNSPPLPPIGLPSPKFPTRPRAPSLLRHAATPSAFPMSNGNTRADQSAASPIMAPAMARQGSGPGSPDLRAIFNPLASNPVHQTAHNWDSLPDDDSNIITRSRGLTSSSQAGFHPPLRSVTSIPDYGQLRTNDRANLSGTYKPNRGVPNWSHTDYYPAPPRHFRSEEPRASSRSGWTNASSSILEAGGTERSSIVTARSSVVSERQASVYSRDHSRDRLRDRDDSPETIQTSDVPEDDYNMDAVDDVIDAYCYDEDDDKDSEDRTNQSGYGGLSSSPTPLDSEPPELSQTPSRDLDSLSSFHSSDRLKDWDERPLRASVSVQKLAFGVPSNNARLNQMPLASHPPGGRPANRSQMTTIQREISKLPQLPVNKSRLSRQDWADIDAYSKRHSKRPSNTRTISTDSVMGKDAAAGLQSPPLKKSEPLPELDEDETIPRRASTSVYDRKSALLNLSLLASTTTNGSKPATGRGAPTSSNAKQNAGTTHLRKAASPAERDRYGFKKASDKINVQQYNAWNAKYEEHISRRRNKWVALMSKQGLSTTDPTKFPDMCDKVKRYARKGYPPEWRGAMWWYYSGGQHTITRKEMVGLYASLVARVQRDELNKDDKDAIERDLDRTFPDNIHFRPEPATDLLDGESDEEPQLIQDLREVLSCFALNNPSIGYCQSLNFIAGLLLLFMKQDKERAFILLTIITQNHLPGAHARSLANTEVNVLMMLIKDYLPKVWTSINDTDLINSGAGSNAHPNSKFQRQPTVALSCTSWFMSIFVGVLPIETVLRVWDTFLYEGPRALYRYALAIFKLSEPEIRKYRPSDPEIFMIVQNQPRTCLDPNVLYELAFVKKGFGNLSQGVIDQKRLFWREQNLIAHQTSVRSNRNNRLGPPQRDDETDNDSMKKSMNGLRRKASRKFRRMRG</sequence>
<evidence type="ECO:0000313" key="6">
    <source>
        <dbReference type="Proteomes" id="UP000799777"/>
    </source>
</evidence>
<feature type="compositionally biased region" description="Basic residues" evidence="3">
    <location>
        <begin position="987"/>
        <end position="1000"/>
    </location>
</feature>
<dbReference type="PANTHER" id="PTHR47219">
    <property type="entry name" value="RAB GTPASE-ACTIVATING PROTEIN 1-LIKE"/>
    <property type="match status" value="1"/>
</dbReference>
<reference evidence="5" key="1">
    <citation type="journal article" date="2020" name="Stud. Mycol.">
        <title>101 Dothideomycetes genomes: a test case for predicting lifestyles and emergence of pathogens.</title>
        <authorList>
            <person name="Haridas S."/>
            <person name="Albert R."/>
            <person name="Binder M."/>
            <person name="Bloem J."/>
            <person name="Labutti K."/>
            <person name="Salamov A."/>
            <person name="Andreopoulos B."/>
            <person name="Baker S."/>
            <person name="Barry K."/>
            <person name="Bills G."/>
            <person name="Bluhm B."/>
            <person name="Cannon C."/>
            <person name="Castanera R."/>
            <person name="Culley D."/>
            <person name="Daum C."/>
            <person name="Ezra D."/>
            <person name="Gonzalez J."/>
            <person name="Henrissat B."/>
            <person name="Kuo A."/>
            <person name="Liang C."/>
            <person name="Lipzen A."/>
            <person name="Lutzoni F."/>
            <person name="Magnuson J."/>
            <person name="Mondo S."/>
            <person name="Nolan M."/>
            <person name="Ohm R."/>
            <person name="Pangilinan J."/>
            <person name="Park H.-J."/>
            <person name="Ramirez L."/>
            <person name="Alfaro M."/>
            <person name="Sun H."/>
            <person name="Tritt A."/>
            <person name="Yoshinaga Y."/>
            <person name="Zwiers L.-H."/>
            <person name="Turgeon B."/>
            <person name="Goodwin S."/>
            <person name="Spatafora J."/>
            <person name="Crous P."/>
            <person name="Grigoriev I."/>
        </authorList>
    </citation>
    <scope>NUCLEOTIDE SEQUENCE</scope>
    <source>
        <strain evidence="5">CBS 110217</strain>
    </source>
</reference>
<organism evidence="5 6">
    <name type="scientific">Setomelanomma holmii</name>
    <dbReference type="NCBI Taxonomy" id="210430"/>
    <lineage>
        <taxon>Eukaryota</taxon>
        <taxon>Fungi</taxon>
        <taxon>Dikarya</taxon>
        <taxon>Ascomycota</taxon>
        <taxon>Pezizomycotina</taxon>
        <taxon>Dothideomycetes</taxon>
        <taxon>Pleosporomycetidae</taxon>
        <taxon>Pleosporales</taxon>
        <taxon>Pleosporineae</taxon>
        <taxon>Phaeosphaeriaceae</taxon>
        <taxon>Setomelanomma</taxon>
    </lineage>
</organism>
<feature type="region of interest" description="Disordered" evidence="3">
    <location>
        <begin position="475"/>
        <end position="529"/>
    </location>
</feature>
<dbReference type="InterPro" id="IPR000195">
    <property type="entry name" value="Rab-GAP-TBC_dom"/>
</dbReference>
<dbReference type="Gene3D" id="1.10.8.270">
    <property type="entry name" value="putative rabgap domain of human tbc1 domain family member 14 like domains"/>
    <property type="match status" value="1"/>
</dbReference>
<feature type="region of interest" description="Disordered" evidence="3">
    <location>
        <begin position="222"/>
        <end position="242"/>
    </location>
</feature>
<comment type="function">
    <text evidence="2">May act as a GTPase-activating protein for Rab family protein(s).</text>
</comment>
<feature type="region of interest" description="Disordered" evidence="3">
    <location>
        <begin position="194"/>
        <end position="213"/>
    </location>
</feature>